<dbReference type="EMBL" id="BAAARK010000024">
    <property type="protein sequence ID" value="GAA2679724.1"/>
    <property type="molecule type" value="Genomic_DNA"/>
</dbReference>
<organism evidence="1 2">
    <name type="scientific">Streptomyces lunalinharesii</name>
    <dbReference type="NCBI Taxonomy" id="333384"/>
    <lineage>
        <taxon>Bacteria</taxon>
        <taxon>Bacillati</taxon>
        <taxon>Actinomycetota</taxon>
        <taxon>Actinomycetes</taxon>
        <taxon>Kitasatosporales</taxon>
        <taxon>Streptomycetaceae</taxon>
        <taxon>Streptomyces</taxon>
    </lineage>
</organism>
<reference evidence="1 2" key="1">
    <citation type="journal article" date="2019" name="Int. J. Syst. Evol. Microbiol.">
        <title>The Global Catalogue of Microorganisms (GCM) 10K type strain sequencing project: providing services to taxonomists for standard genome sequencing and annotation.</title>
        <authorList>
            <consortium name="The Broad Institute Genomics Platform"/>
            <consortium name="The Broad Institute Genome Sequencing Center for Infectious Disease"/>
            <person name="Wu L."/>
            <person name="Ma J."/>
        </authorList>
    </citation>
    <scope>NUCLEOTIDE SEQUENCE [LARGE SCALE GENOMIC DNA]</scope>
    <source>
        <strain evidence="1 2">JCM 16374</strain>
    </source>
</reference>
<accession>A0ABN3SMN1</accession>
<dbReference type="RefSeq" id="WP_344581807.1">
    <property type="nucleotide sequence ID" value="NZ_BAAARK010000024.1"/>
</dbReference>
<evidence type="ECO:0000313" key="1">
    <source>
        <dbReference type="EMBL" id="GAA2679724.1"/>
    </source>
</evidence>
<dbReference type="Proteomes" id="UP001500994">
    <property type="component" value="Unassembled WGS sequence"/>
</dbReference>
<sequence>MEQYAAFYGDWHDYFGSYTWQKLRGGHRALGDTRAVIRRLEEMAAYPSPFAPVEEFAAA</sequence>
<comment type="caution">
    <text evidence="1">The sequence shown here is derived from an EMBL/GenBank/DDBJ whole genome shotgun (WGS) entry which is preliminary data.</text>
</comment>
<name>A0ABN3SMN1_9ACTN</name>
<evidence type="ECO:0000313" key="2">
    <source>
        <dbReference type="Proteomes" id="UP001500994"/>
    </source>
</evidence>
<evidence type="ECO:0008006" key="3">
    <source>
        <dbReference type="Google" id="ProtNLM"/>
    </source>
</evidence>
<gene>
    <name evidence="1" type="ORF">GCM10009864_60060</name>
</gene>
<proteinExistence type="predicted"/>
<keyword evidence="2" id="KW-1185">Reference proteome</keyword>
<protein>
    <recommendedName>
        <fullName evidence="3">Exonuclease</fullName>
    </recommendedName>
</protein>